<accession>A0A388T9J6</accession>
<proteinExistence type="predicted"/>
<dbReference type="AlphaFoldDB" id="A0A388T9J6"/>
<comment type="caution">
    <text evidence="1">The sequence shown here is derived from an EMBL/GenBank/DDBJ whole genome shotgun (WGS) entry which is preliminary data.</text>
</comment>
<organism evidence="1 2">
    <name type="scientific">Termititenax aidoneus</name>
    <dbReference type="NCBI Taxonomy" id="2218524"/>
    <lineage>
        <taxon>Bacteria</taxon>
        <taxon>Bacillati</taxon>
        <taxon>Candidatus Margulisiibacteriota</taxon>
        <taxon>Candidatus Termititenacia</taxon>
        <taxon>Candidatus Termititenacales</taxon>
        <taxon>Candidatus Termititenacaceae</taxon>
        <taxon>Candidatus Termititenax</taxon>
    </lineage>
</organism>
<name>A0A388T9J6_TERA1</name>
<evidence type="ECO:0000313" key="1">
    <source>
        <dbReference type="EMBL" id="GBR73311.1"/>
    </source>
</evidence>
<sequence>MSDQDIRWKQRFQNYNEAIRLLRSAIEGRAIDSLNDLEQEGAIQRFEYTYELALNTLRDYMQENGVVLKESNPRAVIKEAFALGIIEDGQIFINMMLARNAMAHCYDHAKFVEILGKIQADFLPALVKLHAFWAVK</sequence>
<reference evidence="1 2" key="1">
    <citation type="journal article" date="2019" name="ISME J.">
        <title>Genome analyses of uncultured TG2/ZB3 bacteria in 'Margulisbacteria' specifically attached to ectosymbiotic spirochetes of protists in the termite gut.</title>
        <authorList>
            <person name="Utami Y.D."/>
            <person name="Kuwahara H."/>
            <person name="Igai K."/>
            <person name="Murakami T."/>
            <person name="Sugaya K."/>
            <person name="Morikawa T."/>
            <person name="Nagura Y."/>
            <person name="Yuki M."/>
            <person name="Deevong P."/>
            <person name="Inoue T."/>
            <person name="Kihara K."/>
            <person name="Lo N."/>
            <person name="Yamada A."/>
            <person name="Ohkuma M."/>
            <person name="Hongoh Y."/>
        </authorList>
    </citation>
    <scope>NUCLEOTIDE SEQUENCE [LARGE SCALE GENOMIC DNA]</scope>
    <source>
        <strain evidence="1">NkOx7-01</strain>
    </source>
</reference>
<dbReference type="NCBIfam" id="TIGR01987">
    <property type="entry name" value="HI0074"/>
    <property type="match status" value="1"/>
</dbReference>
<keyword evidence="2" id="KW-1185">Reference proteome</keyword>
<dbReference type="EMBL" id="BGZN01000009">
    <property type="protein sequence ID" value="GBR73311.1"/>
    <property type="molecule type" value="Genomic_DNA"/>
</dbReference>
<dbReference type="Gene3D" id="1.20.120.330">
    <property type="entry name" value="Nucleotidyltransferases domain 2"/>
    <property type="match status" value="1"/>
</dbReference>
<evidence type="ECO:0000313" key="2">
    <source>
        <dbReference type="Proteomes" id="UP000269352"/>
    </source>
</evidence>
<dbReference type="Proteomes" id="UP000269352">
    <property type="component" value="Unassembled WGS sequence"/>
</dbReference>
<protein>
    <submittedName>
        <fullName evidence="1">Nucleotidyltransferase substrate-binding protein HI0074 family</fullName>
    </submittedName>
</protein>
<dbReference type="GO" id="GO:0016740">
    <property type="term" value="F:transferase activity"/>
    <property type="evidence" value="ECO:0007669"/>
    <property type="project" value="UniProtKB-KW"/>
</dbReference>
<dbReference type="SUPFAM" id="SSF81593">
    <property type="entry name" value="Nucleotidyltransferase substrate binding subunit/domain"/>
    <property type="match status" value="1"/>
</dbReference>
<gene>
    <name evidence="1" type="ORF">NO1_0713</name>
</gene>
<dbReference type="InterPro" id="IPR010235">
    <property type="entry name" value="HepT"/>
</dbReference>
<dbReference type="Pfam" id="PF08780">
    <property type="entry name" value="NTase_sub_bind"/>
    <property type="match status" value="1"/>
</dbReference>